<comment type="caution">
    <text evidence="2">The sequence shown here is derived from an EMBL/GenBank/DDBJ whole genome shotgun (WGS) entry which is preliminary data.</text>
</comment>
<dbReference type="PROSITE" id="PS51197">
    <property type="entry name" value="HTH_RRF2_2"/>
    <property type="match status" value="1"/>
</dbReference>
<dbReference type="Proteomes" id="UP001431902">
    <property type="component" value="Unassembled WGS sequence"/>
</dbReference>
<reference evidence="2" key="1">
    <citation type="submission" date="2023-05" db="EMBL/GenBank/DDBJ databases">
        <title>Limnohabitans sp. strain HM2-2 Genome sequencing and assembly.</title>
        <authorList>
            <person name="Jung Y."/>
        </authorList>
    </citation>
    <scope>NUCLEOTIDE SEQUENCE</scope>
    <source>
        <strain evidence="2">HM2-2</strain>
    </source>
</reference>
<gene>
    <name evidence="2" type="ORF">QLQ16_09855</name>
</gene>
<dbReference type="Pfam" id="PF02082">
    <property type="entry name" value="Rrf2"/>
    <property type="match status" value="1"/>
</dbReference>
<dbReference type="PANTHER" id="PTHR33221:SF5">
    <property type="entry name" value="HTH-TYPE TRANSCRIPTIONAL REGULATOR ISCR"/>
    <property type="match status" value="1"/>
</dbReference>
<dbReference type="PANTHER" id="PTHR33221">
    <property type="entry name" value="WINGED HELIX-TURN-HELIX TRANSCRIPTIONAL REGULATOR, RRF2 FAMILY"/>
    <property type="match status" value="1"/>
</dbReference>
<dbReference type="SUPFAM" id="SSF46785">
    <property type="entry name" value="Winged helix' DNA-binding domain"/>
    <property type="match status" value="1"/>
</dbReference>
<proteinExistence type="predicted"/>
<dbReference type="InterPro" id="IPR036388">
    <property type="entry name" value="WH-like_DNA-bd_sf"/>
</dbReference>
<keyword evidence="1" id="KW-0238">DNA-binding</keyword>
<name>A0ABT6X7N6_9BURK</name>
<evidence type="ECO:0000313" key="3">
    <source>
        <dbReference type="Proteomes" id="UP001431902"/>
    </source>
</evidence>
<dbReference type="Gene3D" id="1.10.10.10">
    <property type="entry name" value="Winged helix-like DNA-binding domain superfamily/Winged helix DNA-binding domain"/>
    <property type="match status" value="1"/>
</dbReference>
<dbReference type="InterPro" id="IPR036390">
    <property type="entry name" value="WH_DNA-bd_sf"/>
</dbReference>
<organism evidence="2 3">
    <name type="scientific">Limnohabitans lacus</name>
    <dbReference type="NCBI Taxonomy" id="3045173"/>
    <lineage>
        <taxon>Bacteria</taxon>
        <taxon>Pseudomonadati</taxon>
        <taxon>Pseudomonadota</taxon>
        <taxon>Betaproteobacteria</taxon>
        <taxon>Burkholderiales</taxon>
        <taxon>Comamonadaceae</taxon>
        <taxon>Limnohabitans</taxon>
    </lineage>
</organism>
<dbReference type="RefSeq" id="WP_283224519.1">
    <property type="nucleotide sequence ID" value="NZ_JASGBH010000006.1"/>
</dbReference>
<dbReference type="EMBL" id="JASGBH010000006">
    <property type="protein sequence ID" value="MDI9234141.1"/>
    <property type="molecule type" value="Genomic_DNA"/>
</dbReference>
<dbReference type="InterPro" id="IPR000944">
    <property type="entry name" value="Tscrpt_reg_Rrf2"/>
</dbReference>
<evidence type="ECO:0000313" key="2">
    <source>
        <dbReference type="EMBL" id="MDI9234141.1"/>
    </source>
</evidence>
<dbReference type="NCBIfam" id="TIGR00738">
    <property type="entry name" value="rrf2_super"/>
    <property type="match status" value="1"/>
</dbReference>
<protein>
    <submittedName>
        <fullName evidence="2">Rrf2 family transcriptional regulator</fullName>
    </submittedName>
</protein>
<keyword evidence="3" id="KW-1185">Reference proteome</keyword>
<sequence>MLRLRSKIAFAVTAMIEIALKHQQGPVSISKISERHKISITSLEEIFSKLLGQQLVKSTRGPGGGYSLRLNADDISLADIALAVDDALHQDDHWISRSMQSEIWAEFNNQVLKQLRAISLGQLVREQSMQLNAEMQAQEIGAFQS</sequence>
<evidence type="ECO:0000256" key="1">
    <source>
        <dbReference type="ARBA" id="ARBA00023125"/>
    </source>
</evidence>
<accession>A0ABT6X7N6</accession>